<proteinExistence type="predicted"/>
<feature type="region of interest" description="Disordered" evidence="1">
    <location>
        <begin position="18"/>
        <end position="48"/>
    </location>
</feature>
<name>A0A8H7ZNW7_9FUNG</name>
<protein>
    <submittedName>
        <fullName evidence="2">Uncharacterized protein</fullName>
    </submittedName>
</protein>
<sequence length="180" mass="18846">WEGFQSGHVNTDVPFRAASRARVSESKPFRDAPPGFSAKAAPTSASAGTRNNPLITCKACGLGSHRKAVRKGTRRKNLYGGRSSKKFGGHVRPPAPVKRKCAPARISTHPGSGVAARCAHKNLIDVLHGFENCSSVRTREPTGTCLSLSLSLCLRVSLRPAGGLAVGPACAAAPRSLPVD</sequence>
<evidence type="ECO:0000313" key="2">
    <source>
        <dbReference type="EMBL" id="KAG5456973.1"/>
    </source>
</evidence>
<accession>A0A8H7ZNW7</accession>
<organism evidence="2 3">
    <name type="scientific">Olpidium bornovanus</name>
    <dbReference type="NCBI Taxonomy" id="278681"/>
    <lineage>
        <taxon>Eukaryota</taxon>
        <taxon>Fungi</taxon>
        <taxon>Fungi incertae sedis</taxon>
        <taxon>Olpidiomycota</taxon>
        <taxon>Olpidiomycotina</taxon>
        <taxon>Olpidiomycetes</taxon>
        <taxon>Olpidiales</taxon>
        <taxon>Olpidiaceae</taxon>
        <taxon>Olpidium</taxon>
    </lineage>
</organism>
<evidence type="ECO:0000313" key="3">
    <source>
        <dbReference type="Proteomes" id="UP000673691"/>
    </source>
</evidence>
<comment type="caution">
    <text evidence="2">The sequence shown here is derived from an EMBL/GenBank/DDBJ whole genome shotgun (WGS) entry which is preliminary data.</text>
</comment>
<keyword evidence="3" id="KW-1185">Reference proteome</keyword>
<reference evidence="2 3" key="1">
    <citation type="journal article" name="Sci. Rep.">
        <title>Genome-scale phylogenetic analyses confirm Olpidium as the closest living zoosporic fungus to the non-flagellated, terrestrial fungi.</title>
        <authorList>
            <person name="Chang Y."/>
            <person name="Rochon D."/>
            <person name="Sekimoto S."/>
            <person name="Wang Y."/>
            <person name="Chovatia M."/>
            <person name="Sandor L."/>
            <person name="Salamov A."/>
            <person name="Grigoriev I.V."/>
            <person name="Stajich J.E."/>
            <person name="Spatafora J.W."/>
        </authorList>
    </citation>
    <scope>NUCLEOTIDE SEQUENCE [LARGE SCALE GENOMIC DNA]</scope>
    <source>
        <strain evidence="2">S191</strain>
    </source>
</reference>
<dbReference type="EMBL" id="JAEFCI010010852">
    <property type="protein sequence ID" value="KAG5456973.1"/>
    <property type="molecule type" value="Genomic_DNA"/>
</dbReference>
<dbReference type="AlphaFoldDB" id="A0A8H7ZNW7"/>
<dbReference type="Proteomes" id="UP000673691">
    <property type="component" value="Unassembled WGS sequence"/>
</dbReference>
<feature type="non-terminal residue" evidence="2">
    <location>
        <position position="1"/>
    </location>
</feature>
<gene>
    <name evidence="2" type="ORF">BJ554DRAFT_3136</name>
</gene>
<evidence type="ECO:0000256" key="1">
    <source>
        <dbReference type="SAM" id="MobiDB-lite"/>
    </source>
</evidence>